<reference evidence="2 3" key="1">
    <citation type="submission" date="2020-03" db="EMBL/GenBank/DDBJ databases">
        <title>Sequencing the genomes of 1000 actinobacteria strains.</title>
        <authorList>
            <person name="Klenk H.-P."/>
        </authorList>
    </citation>
    <scope>NUCLEOTIDE SEQUENCE [LARGE SCALE GENOMIC DNA]</scope>
    <source>
        <strain evidence="2 3">DSM 16403</strain>
    </source>
</reference>
<evidence type="ECO:0000313" key="3">
    <source>
        <dbReference type="Proteomes" id="UP000547458"/>
    </source>
</evidence>
<organism evidence="2 3">
    <name type="scientific">Arthrobacter pigmenti</name>
    <dbReference type="NCBI Taxonomy" id="271432"/>
    <lineage>
        <taxon>Bacteria</taxon>
        <taxon>Bacillati</taxon>
        <taxon>Actinomycetota</taxon>
        <taxon>Actinomycetes</taxon>
        <taxon>Micrococcales</taxon>
        <taxon>Micrococcaceae</taxon>
        <taxon>Arthrobacter</taxon>
    </lineage>
</organism>
<gene>
    <name evidence="2" type="ORF">BJ994_003328</name>
</gene>
<evidence type="ECO:0000256" key="1">
    <source>
        <dbReference type="SAM" id="SignalP"/>
    </source>
</evidence>
<keyword evidence="1" id="KW-0732">Signal</keyword>
<name>A0A846RUR1_9MICC</name>
<dbReference type="Proteomes" id="UP000547458">
    <property type="component" value="Unassembled WGS sequence"/>
</dbReference>
<dbReference type="EMBL" id="JAATJL010000001">
    <property type="protein sequence ID" value="NJC24252.1"/>
    <property type="molecule type" value="Genomic_DNA"/>
</dbReference>
<keyword evidence="3" id="KW-1185">Reference proteome</keyword>
<comment type="caution">
    <text evidence="2">The sequence shown here is derived from an EMBL/GenBank/DDBJ whole genome shotgun (WGS) entry which is preliminary data.</text>
</comment>
<dbReference type="PROSITE" id="PS51257">
    <property type="entry name" value="PROKAR_LIPOPROTEIN"/>
    <property type="match status" value="1"/>
</dbReference>
<accession>A0A846RUR1</accession>
<protein>
    <submittedName>
        <fullName evidence="2">Uncharacterized protein</fullName>
    </submittedName>
</protein>
<dbReference type="AlphaFoldDB" id="A0A846RUR1"/>
<sequence length="158" mass="17156">MRIVAAIRRFGCRFVALALLTVITLSSCGTQSADQTGEPSTSVEVDVLSGGDNPAWILIDDEAAELRSLIDDAQKRGAGAPAQSGLGFRGFIVHNLGFESGAEYDSLRIDQAGIFLERGGAVVEVYEDQDHEAFRWLRERAKSQVPETIYLDIPSTEP</sequence>
<feature type="signal peptide" evidence="1">
    <location>
        <begin position="1"/>
        <end position="32"/>
    </location>
</feature>
<dbReference type="RefSeq" id="WP_167995523.1">
    <property type="nucleotide sequence ID" value="NZ_JAATJL010000001.1"/>
</dbReference>
<feature type="chain" id="PRO_5038907118" evidence="1">
    <location>
        <begin position="33"/>
        <end position="158"/>
    </location>
</feature>
<evidence type="ECO:0000313" key="2">
    <source>
        <dbReference type="EMBL" id="NJC24252.1"/>
    </source>
</evidence>
<proteinExistence type="predicted"/>